<accession>A0ABP8MYI9</accession>
<dbReference type="GO" id="GO:0005524">
    <property type="term" value="F:ATP binding"/>
    <property type="evidence" value="ECO:0007669"/>
    <property type="project" value="UniProtKB-KW"/>
</dbReference>
<evidence type="ECO:0000256" key="5">
    <source>
        <dbReference type="ARBA" id="ARBA00022967"/>
    </source>
</evidence>
<gene>
    <name evidence="8" type="primary">ugpC</name>
    <name evidence="8" type="ORF">GCM10023156_33410</name>
</gene>
<dbReference type="SUPFAM" id="SSF52540">
    <property type="entry name" value="P-loop containing nucleoside triphosphate hydrolases"/>
    <property type="match status" value="1"/>
</dbReference>
<dbReference type="PROSITE" id="PS00211">
    <property type="entry name" value="ABC_TRANSPORTER_1"/>
    <property type="match status" value="1"/>
</dbReference>
<evidence type="ECO:0000256" key="3">
    <source>
        <dbReference type="ARBA" id="ARBA00022741"/>
    </source>
</evidence>
<dbReference type="Gene3D" id="3.40.50.300">
    <property type="entry name" value="P-loop containing nucleotide triphosphate hydrolases"/>
    <property type="match status" value="1"/>
</dbReference>
<comment type="caution">
    <text evidence="8">The sequence shown here is derived from an EMBL/GenBank/DDBJ whole genome shotgun (WGS) entry which is preliminary data.</text>
</comment>
<dbReference type="Proteomes" id="UP001500840">
    <property type="component" value="Unassembled WGS sequence"/>
</dbReference>
<keyword evidence="4 8" id="KW-0067">ATP-binding</keyword>
<evidence type="ECO:0000259" key="7">
    <source>
        <dbReference type="PROSITE" id="PS50893"/>
    </source>
</evidence>
<evidence type="ECO:0000256" key="6">
    <source>
        <dbReference type="ARBA" id="ARBA00023136"/>
    </source>
</evidence>
<organism evidence="8 9">
    <name type="scientific">Novipirellula rosea</name>
    <dbReference type="NCBI Taxonomy" id="1031540"/>
    <lineage>
        <taxon>Bacteria</taxon>
        <taxon>Pseudomonadati</taxon>
        <taxon>Planctomycetota</taxon>
        <taxon>Planctomycetia</taxon>
        <taxon>Pirellulales</taxon>
        <taxon>Pirellulaceae</taxon>
        <taxon>Novipirellula</taxon>
    </lineage>
</organism>
<dbReference type="InterPro" id="IPR003439">
    <property type="entry name" value="ABC_transporter-like_ATP-bd"/>
</dbReference>
<reference evidence="9" key="1">
    <citation type="journal article" date="2019" name="Int. J. Syst. Evol. Microbiol.">
        <title>The Global Catalogue of Microorganisms (GCM) 10K type strain sequencing project: providing services to taxonomists for standard genome sequencing and annotation.</title>
        <authorList>
            <consortium name="The Broad Institute Genomics Platform"/>
            <consortium name="The Broad Institute Genome Sequencing Center for Infectious Disease"/>
            <person name="Wu L."/>
            <person name="Ma J."/>
        </authorList>
    </citation>
    <scope>NUCLEOTIDE SEQUENCE [LARGE SCALE GENOMIC DNA]</scope>
    <source>
        <strain evidence="9">JCM 17759</strain>
    </source>
</reference>
<evidence type="ECO:0000313" key="9">
    <source>
        <dbReference type="Proteomes" id="UP001500840"/>
    </source>
</evidence>
<dbReference type="SUPFAM" id="SSF50331">
    <property type="entry name" value="MOP-like"/>
    <property type="match status" value="1"/>
</dbReference>
<dbReference type="Pfam" id="PF00005">
    <property type="entry name" value="ABC_tran"/>
    <property type="match status" value="1"/>
</dbReference>
<name>A0ABP8MYI9_9BACT</name>
<dbReference type="InterPro" id="IPR008995">
    <property type="entry name" value="Mo/tungstate-bd_C_term_dom"/>
</dbReference>
<dbReference type="PROSITE" id="PS50893">
    <property type="entry name" value="ABC_TRANSPORTER_2"/>
    <property type="match status" value="1"/>
</dbReference>
<evidence type="ECO:0000313" key="8">
    <source>
        <dbReference type="EMBL" id="GAA4457095.1"/>
    </source>
</evidence>
<keyword evidence="2" id="KW-1003">Cell membrane</keyword>
<dbReference type="InterPro" id="IPR003593">
    <property type="entry name" value="AAA+_ATPase"/>
</dbReference>
<dbReference type="SMART" id="SM00382">
    <property type="entry name" value="AAA"/>
    <property type="match status" value="1"/>
</dbReference>
<dbReference type="InterPro" id="IPR017871">
    <property type="entry name" value="ABC_transporter-like_CS"/>
</dbReference>
<dbReference type="PANTHER" id="PTHR43875:SF15">
    <property type="entry name" value="TREHALOSE IMPORT ATP-BINDING PROTEIN SUGC"/>
    <property type="match status" value="1"/>
</dbReference>
<feature type="domain" description="ABC transporter" evidence="7">
    <location>
        <begin position="1"/>
        <end position="215"/>
    </location>
</feature>
<dbReference type="InterPro" id="IPR027417">
    <property type="entry name" value="P-loop_NTPase"/>
</dbReference>
<dbReference type="PANTHER" id="PTHR43875">
    <property type="entry name" value="MALTODEXTRIN IMPORT ATP-BINDING PROTEIN MSMX"/>
    <property type="match status" value="1"/>
</dbReference>
<keyword evidence="3" id="KW-0547">Nucleotide-binding</keyword>
<proteinExistence type="predicted"/>
<evidence type="ECO:0000256" key="2">
    <source>
        <dbReference type="ARBA" id="ARBA00022475"/>
    </source>
</evidence>
<protein>
    <submittedName>
        <fullName evidence="8">Sn-glycerol-3-phosphate ABC transporter ATP-binding protein UgpC</fullName>
    </submittedName>
</protein>
<sequence length="349" mass="38180">MDSLSLHVVADEYFVLLGQSGCGKTTTLRVIAGIESPDAGSVLIGGQDITSQQARKRDVSLMFQGDGLYPHMTVRQTLAYPIKGMLPAVEIERRIACAARLLGLDTLLDRHPEKLSGGELRRAGLAKSVVRQAMVRLLDEPLSALDGAVRYQFQQDLSRWHREIPGTTIHVTHDGDEAMRMADRIAVMHQGRIVQVGTPEEIYHDPSCIAVAQSLGSPPINLIKAPLRGGQLRLPWGTSPAVAQGDVVEDPVVVAIRPESFRLVNEPPAANGFAVTAICRWRQIFGGRCHARFELDRRDNPSNDLKNEDLVNAILDQDCGLQVGDTVTLAVQSCDVQLFAESGERIEWG</sequence>
<dbReference type="Gene3D" id="2.40.50.100">
    <property type="match status" value="1"/>
</dbReference>
<keyword evidence="5" id="KW-1278">Translocase</keyword>
<keyword evidence="6" id="KW-0472">Membrane</keyword>
<evidence type="ECO:0000256" key="1">
    <source>
        <dbReference type="ARBA" id="ARBA00022448"/>
    </source>
</evidence>
<dbReference type="EMBL" id="BAABGA010000039">
    <property type="protein sequence ID" value="GAA4457095.1"/>
    <property type="molecule type" value="Genomic_DNA"/>
</dbReference>
<keyword evidence="1" id="KW-0813">Transport</keyword>
<evidence type="ECO:0000256" key="4">
    <source>
        <dbReference type="ARBA" id="ARBA00022840"/>
    </source>
</evidence>
<keyword evidence="9" id="KW-1185">Reference proteome</keyword>
<dbReference type="InterPro" id="IPR047641">
    <property type="entry name" value="ABC_transpr_MalK/UgpC-like"/>
</dbReference>